<dbReference type="EMBL" id="CP000230">
    <property type="protein sequence ID" value="ABC20873.1"/>
    <property type="molecule type" value="Genomic_DNA"/>
</dbReference>
<dbReference type="Proteomes" id="UP000001929">
    <property type="component" value="Chromosome"/>
</dbReference>
<dbReference type="ESTHER" id="rhort-q2ryc2">
    <property type="family name" value="Monoglyceridelipase_lysophospholip"/>
</dbReference>
<protein>
    <submittedName>
        <fullName evidence="4">Alpha/beta hydrolase fold</fullName>
        <ecNumber evidence="4">3.1.1.23</ecNumber>
    </submittedName>
</protein>
<proteinExistence type="predicted"/>
<dbReference type="InterPro" id="IPR051044">
    <property type="entry name" value="MAG_DAG_Lipase"/>
</dbReference>
<evidence type="ECO:0000256" key="1">
    <source>
        <dbReference type="SAM" id="MobiDB-lite"/>
    </source>
</evidence>
<organism evidence="4 5">
    <name type="scientific">Rhodospirillum rubrum (strain ATCC 11170 / ATH 1.1.1 / DSM 467 / LMG 4362 / NCIMB 8255 / S1)</name>
    <dbReference type="NCBI Taxonomy" id="269796"/>
    <lineage>
        <taxon>Bacteria</taxon>
        <taxon>Pseudomonadati</taxon>
        <taxon>Pseudomonadota</taxon>
        <taxon>Alphaproteobacteria</taxon>
        <taxon>Rhodospirillales</taxon>
        <taxon>Rhodospirillaceae</taxon>
        <taxon>Rhodospirillum</taxon>
    </lineage>
</organism>
<feature type="compositionally biased region" description="Pro residues" evidence="1">
    <location>
        <begin position="362"/>
        <end position="375"/>
    </location>
</feature>
<keyword evidence="2" id="KW-0732">Signal</keyword>
<dbReference type="RefSeq" id="WP_011387829.1">
    <property type="nucleotide sequence ID" value="NC_007643.1"/>
</dbReference>
<dbReference type="EnsemblBacteria" id="ABC20873">
    <property type="protein sequence ID" value="ABC20873"/>
    <property type="gene ID" value="Rru_A0068"/>
</dbReference>
<gene>
    <name evidence="4" type="ordered locus">Rru_A0068</name>
</gene>
<evidence type="ECO:0000256" key="2">
    <source>
        <dbReference type="SAM" id="SignalP"/>
    </source>
</evidence>
<dbReference type="InterPro" id="IPR029058">
    <property type="entry name" value="AB_hydrolase_fold"/>
</dbReference>
<keyword evidence="4" id="KW-0378">Hydrolase</keyword>
<feature type="compositionally biased region" description="Basic and acidic residues" evidence="1">
    <location>
        <begin position="344"/>
        <end position="353"/>
    </location>
</feature>
<dbReference type="InterPro" id="IPR022742">
    <property type="entry name" value="Hydrolase_4"/>
</dbReference>
<dbReference type="KEGG" id="rru:Rru_A0068"/>
<name>Q2RYC2_RHORT</name>
<dbReference type="PhylomeDB" id="Q2RYC2"/>
<dbReference type="GO" id="GO:0047372">
    <property type="term" value="F:monoacylglycerol lipase activity"/>
    <property type="evidence" value="ECO:0007669"/>
    <property type="project" value="UniProtKB-EC"/>
</dbReference>
<evidence type="ECO:0000313" key="4">
    <source>
        <dbReference type="EMBL" id="ABC20873.1"/>
    </source>
</evidence>
<feature type="domain" description="Serine aminopeptidase S33" evidence="3">
    <location>
        <begin position="67"/>
        <end position="305"/>
    </location>
</feature>
<dbReference type="Pfam" id="PF12146">
    <property type="entry name" value="Hydrolase_4"/>
    <property type="match status" value="1"/>
</dbReference>
<dbReference type="PATRIC" id="fig|269796.9.peg.121"/>
<accession>Q2RYC2</accession>
<dbReference type="EC" id="3.1.1.23" evidence="4"/>
<dbReference type="Gene3D" id="3.40.50.1820">
    <property type="entry name" value="alpha/beta hydrolase"/>
    <property type="match status" value="1"/>
</dbReference>
<evidence type="ECO:0000259" key="3">
    <source>
        <dbReference type="Pfam" id="PF12146"/>
    </source>
</evidence>
<dbReference type="eggNOG" id="COG2267">
    <property type="taxonomic scope" value="Bacteria"/>
</dbReference>
<dbReference type="SUPFAM" id="SSF53474">
    <property type="entry name" value="alpha/beta-Hydrolases"/>
    <property type="match status" value="1"/>
</dbReference>
<keyword evidence="5" id="KW-1185">Reference proteome</keyword>
<feature type="region of interest" description="Disordered" evidence="1">
    <location>
        <begin position="336"/>
        <end position="375"/>
    </location>
</feature>
<dbReference type="HOGENOM" id="CLU_026209_3_0_5"/>
<reference evidence="4 5" key="1">
    <citation type="journal article" date="2011" name="Stand. Genomic Sci.">
        <title>Complete genome sequence of Rhodospirillum rubrum type strain (S1).</title>
        <authorList>
            <person name="Munk A.C."/>
            <person name="Copeland A."/>
            <person name="Lucas S."/>
            <person name="Lapidus A."/>
            <person name="Del Rio T.G."/>
            <person name="Barry K."/>
            <person name="Detter J.C."/>
            <person name="Hammon N."/>
            <person name="Israni S."/>
            <person name="Pitluck S."/>
            <person name="Brettin T."/>
            <person name="Bruce D."/>
            <person name="Han C."/>
            <person name="Tapia R."/>
            <person name="Gilna P."/>
            <person name="Schmutz J."/>
            <person name="Larimer F."/>
            <person name="Land M."/>
            <person name="Kyrpides N.C."/>
            <person name="Mavromatis K."/>
            <person name="Richardson P."/>
            <person name="Rohde M."/>
            <person name="Goker M."/>
            <person name="Klenk H.P."/>
            <person name="Zhang Y."/>
            <person name="Roberts G.P."/>
            <person name="Reslewic S."/>
            <person name="Schwartz D.C."/>
        </authorList>
    </citation>
    <scope>NUCLEOTIDE SEQUENCE [LARGE SCALE GENOMIC DNA]</scope>
    <source>
        <strain evidence="5">ATCC 11170 / ATH 1.1.1 / DSM 467 / LMG 4362 / NCIMB 8255 / S1</strain>
    </source>
</reference>
<feature type="signal peptide" evidence="2">
    <location>
        <begin position="1"/>
        <end position="32"/>
    </location>
</feature>
<dbReference type="PRINTS" id="PR00111">
    <property type="entry name" value="ABHYDROLASE"/>
</dbReference>
<sequence>MSGNGGARGSRLGRAALVAGLLGLAACAPALAPSGPPDGLAAMTPLSFRARDGIVLPLRSWEPAKGPVRAEILALHGFNDYSGAFETAGPALAARGIAVHAYDQRGFGTAPGRGLWPGGDILVRDAREAIATLHARHPERPLYVLGESMGGAIAITALTGPEAPRDLVAGLVLSAPAVWGRDTMPWSYRAALWLASRVVPGLRLSGKGLKRYPSDNLPLLYRIAEDPLWIRATRTDAMRGVVDIMDQAYARAGALGGPVLMLYGLNDQIIPAEPIREVARRLPGEPPLQRLAVYPEGWHLLTRDLQAEVVLDDIAAWIANPAAPLPSRAEERAGAFLKGELTSMEEHDQRADPYRLWQARKPAPPPQDPTVTAPP</sequence>
<feature type="chain" id="PRO_5004215044" evidence="2">
    <location>
        <begin position="33"/>
        <end position="375"/>
    </location>
</feature>
<evidence type="ECO:0000313" key="5">
    <source>
        <dbReference type="Proteomes" id="UP000001929"/>
    </source>
</evidence>
<dbReference type="InterPro" id="IPR000073">
    <property type="entry name" value="AB_hydrolase_1"/>
</dbReference>
<dbReference type="PANTHER" id="PTHR11614">
    <property type="entry name" value="PHOSPHOLIPASE-RELATED"/>
    <property type="match status" value="1"/>
</dbReference>
<dbReference type="STRING" id="269796.Rru_A0068"/>
<dbReference type="AlphaFoldDB" id="Q2RYC2"/>